<dbReference type="PANTHER" id="PTHR44379">
    <property type="entry name" value="OXIDOREDUCTASE WITH IRON-SULFUR SUBUNIT"/>
    <property type="match status" value="1"/>
</dbReference>
<evidence type="ECO:0000313" key="7">
    <source>
        <dbReference type="EMBL" id="SMC47267.1"/>
    </source>
</evidence>
<dbReference type="InterPro" id="IPR036884">
    <property type="entry name" value="2Fe-2S-bd_dom_sf"/>
</dbReference>
<dbReference type="STRING" id="1938817.SAMN06296008_10595"/>
<dbReference type="GO" id="GO:0051537">
    <property type="term" value="F:2 iron, 2 sulfur cluster binding"/>
    <property type="evidence" value="ECO:0007669"/>
    <property type="project" value="UniProtKB-KW"/>
</dbReference>
<dbReference type="Pfam" id="PF01799">
    <property type="entry name" value="Fer2_2"/>
    <property type="match status" value="1"/>
</dbReference>
<protein>
    <submittedName>
        <fullName evidence="7">Nicotinate dehydrogenase subunit A</fullName>
    </submittedName>
</protein>
<dbReference type="PANTHER" id="PTHR44379:SF6">
    <property type="entry name" value="BLR6046 PROTEIN"/>
    <property type="match status" value="1"/>
</dbReference>
<dbReference type="Gene3D" id="1.10.150.120">
    <property type="entry name" value="[2Fe-2S]-binding domain"/>
    <property type="match status" value="1"/>
</dbReference>
<dbReference type="AlphaFoldDB" id="A0A1W1ZFV1"/>
<proteinExistence type="predicted"/>
<keyword evidence="4" id="KW-0408">Iron</keyword>
<evidence type="ECO:0000256" key="1">
    <source>
        <dbReference type="ARBA" id="ARBA00022714"/>
    </source>
</evidence>
<feature type="domain" description="2Fe-2S ferredoxin-type" evidence="6">
    <location>
        <begin position="3"/>
        <end position="79"/>
    </location>
</feature>
<dbReference type="GO" id="GO:0046872">
    <property type="term" value="F:metal ion binding"/>
    <property type="evidence" value="ECO:0007669"/>
    <property type="project" value="UniProtKB-KW"/>
</dbReference>
<dbReference type="SUPFAM" id="SSF54292">
    <property type="entry name" value="2Fe-2S ferredoxin-like"/>
    <property type="match status" value="1"/>
</dbReference>
<keyword evidence="3" id="KW-0560">Oxidoreductase</keyword>
<dbReference type="PROSITE" id="PS51085">
    <property type="entry name" value="2FE2S_FER_2"/>
    <property type="match status" value="1"/>
</dbReference>
<evidence type="ECO:0000256" key="5">
    <source>
        <dbReference type="ARBA" id="ARBA00023014"/>
    </source>
</evidence>
<dbReference type="GO" id="GO:0016491">
    <property type="term" value="F:oxidoreductase activity"/>
    <property type="evidence" value="ECO:0007669"/>
    <property type="project" value="UniProtKB-KW"/>
</dbReference>
<dbReference type="InterPro" id="IPR001041">
    <property type="entry name" value="2Fe-2S_ferredoxin-type"/>
</dbReference>
<dbReference type="EMBL" id="FWXJ01000005">
    <property type="protein sequence ID" value="SMC47267.1"/>
    <property type="molecule type" value="Genomic_DNA"/>
</dbReference>
<dbReference type="InterPro" id="IPR036010">
    <property type="entry name" value="2Fe-2S_ferredoxin-like_sf"/>
</dbReference>
<dbReference type="OrthoDB" id="9179439at2"/>
<keyword evidence="8" id="KW-1185">Reference proteome</keyword>
<dbReference type="Gene3D" id="3.10.20.30">
    <property type="match status" value="1"/>
</dbReference>
<dbReference type="PROSITE" id="PS00197">
    <property type="entry name" value="2FE2S_FER_1"/>
    <property type="match status" value="1"/>
</dbReference>
<reference evidence="7 8" key="1">
    <citation type="submission" date="2017-04" db="EMBL/GenBank/DDBJ databases">
        <authorList>
            <person name="Afonso C.L."/>
            <person name="Miller P.J."/>
            <person name="Scott M.A."/>
            <person name="Spackman E."/>
            <person name="Goraichik I."/>
            <person name="Dimitrov K.M."/>
            <person name="Suarez D.L."/>
            <person name="Swayne D.E."/>
        </authorList>
    </citation>
    <scope>NUCLEOTIDE SEQUENCE [LARGE SCALE GENOMIC DNA]</scope>
    <source>
        <strain evidence="7 8">VK13</strain>
    </source>
</reference>
<gene>
    <name evidence="7" type="ORF">SAMN06296008_10595</name>
</gene>
<dbReference type="RefSeq" id="WP_084283255.1">
    <property type="nucleotide sequence ID" value="NZ_FWXJ01000005.1"/>
</dbReference>
<dbReference type="InterPro" id="IPR006058">
    <property type="entry name" value="2Fe2S_fd_BS"/>
</dbReference>
<evidence type="ECO:0000256" key="2">
    <source>
        <dbReference type="ARBA" id="ARBA00022723"/>
    </source>
</evidence>
<dbReference type="CDD" id="cd00207">
    <property type="entry name" value="fer2"/>
    <property type="match status" value="1"/>
</dbReference>
<evidence type="ECO:0000259" key="6">
    <source>
        <dbReference type="PROSITE" id="PS51085"/>
    </source>
</evidence>
<name>A0A1W1ZFV1_9BURK</name>
<keyword evidence="5" id="KW-0411">Iron-sulfur</keyword>
<keyword evidence="2" id="KW-0479">Metal-binding</keyword>
<evidence type="ECO:0000313" key="8">
    <source>
        <dbReference type="Proteomes" id="UP000192708"/>
    </source>
</evidence>
<evidence type="ECO:0000256" key="3">
    <source>
        <dbReference type="ARBA" id="ARBA00023002"/>
    </source>
</evidence>
<sequence>MSNSTQFQLNGKLCEVTTNENTPLLYVLRNDLDHKGSRFGCGSGNCGACTVIVDGTATQSCDTPLWSISQKEVLTAEGLELDPIGKLVQEAFIKEQAAQCGYCINGIMMSITALLKKNPNPSRAEQNAALDANLCRCGTHVRIFRALASVVETLSKESVV</sequence>
<keyword evidence="1" id="KW-0001">2Fe-2S</keyword>
<dbReference type="SUPFAM" id="SSF47741">
    <property type="entry name" value="CO dehydrogenase ISP C-domain like"/>
    <property type="match status" value="1"/>
</dbReference>
<dbReference type="InterPro" id="IPR002888">
    <property type="entry name" value="2Fe-2S-bd"/>
</dbReference>
<dbReference type="Pfam" id="PF00111">
    <property type="entry name" value="Fer2"/>
    <property type="match status" value="1"/>
</dbReference>
<accession>A0A1W1ZFV1</accession>
<dbReference type="InterPro" id="IPR012675">
    <property type="entry name" value="Beta-grasp_dom_sf"/>
</dbReference>
<evidence type="ECO:0000256" key="4">
    <source>
        <dbReference type="ARBA" id="ARBA00023004"/>
    </source>
</evidence>
<dbReference type="Proteomes" id="UP000192708">
    <property type="component" value="Unassembled WGS sequence"/>
</dbReference>
<organism evidence="7 8">
    <name type="scientific">Polynucleobacter kasalickyi</name>
    <dbReference type="NCBI Taxonomy" id="1938817"/>
    <lineage>
        <taxon>Bacteria</taxon>
        <taxon>Pseudomonadati</taxon>
        <taxon>Pseudomonadota</taxon>
        <taxon>Betaproteobacteria</taxon>
        <taxon>Burkholderiales</taxon>
        <taxon>Burkholderiaceae</taxon>
        <taxon>Polynucleobacter</taxon>
    </lineage>
</organism>
<dbReference type="InterPro" id="IPR051452">
    <property type="entry name" value="Diverse_Oxidoreductases"/>
</dbReference>